<reference evidence="2" key="1">
    <citation type="journal article" date="2020" name="ISME J.">
        <title>Gammaproteobacteria mediating utilization of methyl-, sulfur- and petroleum organic compounds in deep ocean hydrothermal plumes.</title>
        <authorList>
            <person name="Zhou Z."/>
            <person name="Liu Y."/>
            <person name="Pan J."/>
            <person name="Cron B.R."/>
            <person name="Toner B.M."/>
            <person name="Anantharaman K."/>
            <person name="Breier J.A."/>
            <person name="Dick G.J."/>
            <person name="Li M."/>
        </authorList>
    </citation>
    <scope>NUCLEOTIDE SEQUENCE</scope>
    <source>
        <strain evidence="2">SZUA-1476</strain>
    </source>
</reference>
<accession>A0A832ZLB5</accession>
<dbReference type="EMBL" id="DQUR01000051">
    <property type="protein sequence ID" value="HIP88643.1"/>
    <property type="molecule type" value="Genomic_DNA"/>
</dbReference>
<sequence length="132" mass="15033">MDIYLVIRVLENYYIPLISSVAPKERKSGAAYLVLSPDTVQKVHTLLQEFSEGPVLVFTRNPQLYNRHKNVKTVWVTTAGFEGVSPTALHILHDMAIRFVSENNNTTVIVDCLEYLIIYNGFRSVSVFKFLV</sequence>
<dbReference type="InterPro" id="IPR008553">
    <property type="entry name" value="DUF835"/>
</dbReference>
<organism evidence="2 3">
    <name type="scientific">Thermococcus paralvinellae</name>
    <dbReference type="NCBI Taxonomy" id="582419"/>
    <lineage>
        <taxon>Archaea</taxon>
        <taxon>Methanobacteriati</taxon>
        <taxon>Methanobacteriota</taxon>
        <taxon>Thermococci</taxon>
        <taxon>Thermococcales</taxon>
        <taxon>Thermococcaceae</taxon>
        <taxon>Thermococcus</taxon>
    </lineage>
</organism>
<evidence type="ECO:0000259" key="1">
    <source>
        <dbReference type="Pfam" id="PF05763"/>
    </source>
</evidence>
<proteinExistence type="predicted"/>
<dbReference type="AlphaFoldDB" id="A0A832ZLB5"/>
<comment type="caution">
    <text evidence="2">The sequence shown here is derived from an EMBL/GenBank/DDBJ whole genome shotgun (WGS) entry which is preliminary data.</text>
</comment>
<gene>
    <name evidence="2" type="ORF">EYH24_01440</name>
</gene>
<evidence type="ECO:0000313" key="2">
    <source>
        <dbReference type="EMBL" id="HIP88643.1"/>
    </source>
</evidence>
<feature type="domain" description="DUF835" evidence="1">
    <location>
        <begin position="41"/>
        <end position="131"/>
    </location>
</feature>
<dbReference type="Proteomes" id="UP000653692">
    <property type="component" value="Unassembled WGS sequence"/>
</dbReference>
<dbReference type="Pfam" id="PF05763">
    <property type="entry name" value="DUF835"/>
    <property type="match status" value="1"/>
</dbReference>
<name>A0A832ZLB5_9EURY</name>
<protein>
    <submittedName>
        <fullName evidence="2">DUF835 domain-containing protein</fullName>
    </submittedName>
</protein>
<evidence type="ECO:0000313" key="3">
    <source>
        <dbReference type="Proteomes" id="UP000653692"/>
    </source>
</evidence>